<evidence type="ECO:0000313" key="3">
    <source>
        <dbReference type="Proteomes" id="UP001596407"/>
    </source>
</evidence>
<protein>
    <recommendedName>
        <fullName evidence="4">DUF4367 domain-containing protein</fullName>
    </recommendedName>
</protein>
<dbReference type="GeneID" id="79304140"/>
<sequence>MTRRLVVAALACSLVLSGCLGGSAGAPETTTVSETTTPETAPATVETPTTDAATTEVATTRTTDAAPRHRTYETPEALAANASFSVPDPEVPSRFAFESGIVMELADSEYVAAAYHDAENGSLENVLSARKAENESADDLTAGNATTVGDHDARYVAEDSGGKFLWECDGYVYRVSVQQFTDEFGEAELRAVAESVACE</sequence>
<organism evidence="2 3">
    <name type="scientific">Halorussus caseinilyticus</name>
    <dbReference type="NCBI Taxonomy" id="3034025"/>
    <lineage>
        <taxon>Archaea</taxon>
        <taxon>Methanobacteriati</taxon>
        <taxon>Methanobacteriota</taxon>
        <taxon>Stenosarchaea group</taxon>
        <taxon>Halobacteria</taxon>
        <taxon>Halobacteriales</taxon>
        <taxon>Haladaptataceae</taxon>
        <taxon>Halorussus</taxon>
    </lineage>
</organism>
<keyword evidence="3" id="KW-1185">Reference proteome</keyword>
<accession>A0ABD5WQI6</accession>
<comment type="caution">
    <text evidence="2">The sequence shown here is derived from an EMBL/GenBank/DDBJ whole genome shotgun (WGS) entry which is preliminary data.</text>
</comment>
<dbReference type="Proteomes" id="UP001596407">
    <property type="component" value="Unassembled WGS sequence"/>
</dbReference>
<evidence type="ECO:0000313" key="2">
    <source>
        <dbReference type="EMBL" id="MFC7082428.1"/>
    </source>
</evidence>
<gene>
    <name evidence="2" type="ORF">ACFQJ6_22425</name>
</gene>
<name>A0ABD5WQI6_9EURY</name>
<reference evidence="2 3" key="1">
    <citation type="journal article" date="2019" name="Int. J. Syst. Evol. Microbiol.">
        <title>The Global Catalogue of Microorganisms (GCM) 10K type strain sequencing project: providing services to taxonomists for standard genome sequencing and annotation.</title>
        <authorList>
            <consortium name="The Broad Institute Genomics Platform"/>
            <consortium name="The Broad Institute Genome Sequencing Center for Infectious Disease"/>
            <person name="Wu L."/>
            <person name="Ma J."/>
        </authorList>
    </citation>
    <scope>NUCLEOTIDE SEQUENCE [LARGE SCALE GENOMIC DNA]</scope>
    <source>
        <strain evidence="2 3">DT72</strain>
    </source>
</reference>
<dbReference type="PROSITE" id="PS51257">
    <property type="entry name" value="PROKAR_LIPOPROTEIN"/>
    <property type="match status" value="1"/>
</dbReference>
<dbReference type="RefSeq" id="WP_276279564.1">
    <property type="nucleotide sequence ID" value="NZ_CP119809.1"/>
</dbReference>
<feature type="compositionally biased region" description="Low complexity" evidence="1">
    <location>
        <begin position="25"/>
        <end position="65"/>
    </location>
</feature>
<proteinExistence type="predicted"/>
<evidence type="ECO:0008006" key="4">
    <source>
        <dbReference type="Google" id="ProtNLM"/>
    </source>
</evidence>
<dbReference type="AlphaFoldDB" id="A0ABD5WQI6"/>
<evidence type="ECO:0000256" key="1">
    <source>
        <dbReference type="SAM" id="MobiDB-lite"/>
    </source>
</evidence>
<feature type="region of interest" description="Disordered" evidence="1">
    <location>
        <begin position="23"/>
        <end position="70"/>
    </location>
</feature>
<dbReference type="EMBL" id="JBHSZH010000005">
    <property type="protein sequence ID" value="MFC7082428.1"/>
    <property type="molecule type" value="Genomic_DNA"/>
</dbReference>